<reference evidence="2 3" key="1">
    <citation type="submission" date="2018-06" db="EMBL/GenBank/DDBJ databases">
        <authorList>
            <consortium name="Pathogen Informatics"/>
            <person name="Doyle S."/>
        </authorList>
    </citation>
    <scope>NUCLEOTIDE SEQUENCE [LARGE SCALE GENOMIC DNA]</scope>
    <source>
        <strain evidence="2 3">NCTC11460</strain>
    </source>
</reference>
<gene>
    <name evidence="2" type="ORF">NCTC11460_00947</name>
</gene>
<evidence type="ECO:0000313" key="2">
    <source>
        <dbReference type="EMBL" id="SUB61030.1"/>
    </source>
</evidence>
<protein>
    <recommendedName>
        <fullName evidence="1">DUF7675 domain-containing protein</fullName>
    </recommendedName>
</protein>
<dbReference type="EMBL" id="UGTB01000004">
    <property type="protein sequence ID" value="SUB61030.1"/>
    <property type="molecule type" value="Genomic_DNA"/>
</dbReference>
<dbReference type="RefSeq" id="WP_002845633.1">
    <property type="nucleotide sequence ID" value="NZ_FOVA01000002.1"/>
</dbReference>
<name>A0A379CFG7_9FIRM</name>
<sequence length="101" mass="12292">MSNNNYDNFINRLEEYASKPDNTVFADCDIKGMSNFYKDDKASKVWWVERLDSVGEFLFSFDRKKIYNLFSDYPHNLSKDEVEIFDKENPEWVEFFKYRKK</sequence>
<accession>A0A379CFG7</accession>
<feature type="domain" description="DUF7675" evidence="1">
    <location>
        <begin position="36"/>
        <end position="100"/>
    </location>
</feature>
<dbReference type="InterPro" id="IPR056092">
    <property type="entry name" value="DUF7675"/>
</dbReference>
<organism evidence="2 3">
    <name type="scientific">Peptostreptococcus anaerobius</name>
    <dbReference type="NCBI Taxonomy" id="1261"/>
    <lineage>
        <taxon>Bacteria</taxon>
        <taxon>Bacillati</taxon>
        <taxon>Bacillota</taxon>
        <taxon>Clostridia</taxon>
        <taxon>Peptostreptococcales</taxon>
        <taxon>Peptostreptococcaceae</taxon>
        <taxon>Peptostreptococcus</taxon>
    </lineage>
</organism>
<evidence type="ECO:0000313" key="3">
    <source>
        <dbReference type="Proteomes" id="UP000255101"/>
    </source>
</evidence>
<dbReference type="AlphaFoldDB" id="A0A379CFG7"/>
<dbReference type="Proteomes" id="UP000255101">
    <property type="component" value="Unassembled WGS sequence"/>
</dbReference>
<dbReference type="Pfam" id="PF24723">
    <property type="entry name" value="DUF7675"/>
    <property type="match status" value="1"/>
</dbReference>
<proteinExistence type="predicted"/>
<evidence type="ECO:0000259" key="1">
    <source>
        <dbReference type="Pfam" id="PF24723"/>
    </source>
</evidence>